<dbReference type="PROSITE" id="PS50003">
    <property type="entry name" value="PH_DOMAIN"/>
    <property type="match status" value="1"/>
</dbReference>
<dbReference type="GO" id="GO:0008289">
    <property type="term" value="F:lipid binding"/>
    <property type="evidence" value="ECO:0007669"/>
    <property type="project" value="UniProtKB-KW"/>
</dbReference>
<feature type="compositionally biased region" description="Basic and acidic residues" evidence="9">
    <location>
        <begin position="482"/>
        <end position="494"/>
    </location>
</feature>
<feature type="compositionally biased region" description="Acidic residues" evidence="9">
    <location>
        <begin position="727"/>
        <end position="742"/>
    </location>
</feature>
<dbReference type="PROSITE" id="PS51847">
    <property type="entry name" value="SMP"/>
    <property type="match status" value="1"/>
</dbReference>
<evidence type="ECO:0000256" key="2">
    <source>
        <dbReference type="ARBA" id="ARBA00022448"/>
    </source>
</evidence>
<keyword evidence="6" id="KW-0445">Lipid transport</keyword>
<evidence type="ECO:0000313" key="14">
    <source>
        <dbReference type="RefSeq" id="XP_046587533.1"/>
    </source>
</evidence>
<dbReference type="RefSeq" id="XP_015511405.1">
    <property type="nucleotide sequence ID" value="XM_015655919.1"/>
</dbReference>
<dbReference type="KEGG" id="nlo:107218146"/>
<feature type="compositionally biased region" description="Polar residues" evidence="9">
    <location>
        <begin position="746"/>
        <end position="761"/>
    </location>
</feature>
<dbReference type="CDD" id="cd21675">
    <property type="entry name" value="SMP_TEX2"/>
    <property type="match status" value="1"/>
</dbReference>
<accession>A0A6J0B8V5</accession>
<keyword evidence="5" id="KW-1133">Transmembrane helix</keyword>
<dbReference type="GO" id="GO:0006869">
    <property type="term" value="P:lipid transport"/>
    <property type="evidence" value="ECO:0007669"/>
    <property type="project" value="UniProtKB-KW"/>
</dbReference>
<gene>
    <name evidence="13 14" type="primary">LOC107218146</name>
</gene>
<feature type="region of interest" description="Disordered" evidence="9">
    <location>
        <begin position="121"/>
        <end position="169"/>
    </location>
</feature>
<sequence length="887" mass="99601">MSSKPTTPGKVTLGMLKGKPIMTSVPVIRYHASDNELEELYPSTDDDELYTPESEHPSTKSSPCKTSRNRSEDELGEGTSLGRRSASVDGNLSEGTPPTDPWKMLSEIKGKITKTFEEKISEIKSERKKKKRRSKDNSSVSDSEDLADITPTEDNLSEQQELESSSPVKFSKNRSARFTGFYNIKTGLKTKNSEEDSVESGVEAAELAEDDLLSKSNLDDKNLQAQRSSDGNKKLQTPLIRLPLNAIEKLIPQRVKSEPALTQLFKKIIYQLISVPIILLGAYHVIPLPEYIVGLIAGIFVTITIQRALALVTQTLMTPQKIEDVRSGDEQVSVLEIPAAEEHVVLDRFEGWLNQLPYSYDPDNYHVARTVSVYFRLEGGSLKVMETKTRIPKREVWDEPKQNVRYIWKKVYTLANATIKLLPEGLIRRRRWSKKYPICITFGKDALIESSSLNETSEDEILQKIGVDEDGTIHEEDETDEDLSKDSKEAKDVFEDCTDESGQRSKMYIFARTDRQKEDWFRRLNDAVNTANKRGSVSSINEIILATTSPPVQGNNESKNSVTTIGSSEIPNELSYSAYMAMYTAMTASASSDSENREKSNITWMNALVGRILYDMHKCPETISLIQDKIQRKMSNIKLPYFMESLLVSELVIGQGAPVIHKASQPVLDQRGLWLNLDISYEGCLTMTTETKVNLMKLTRAGSISGNASDMPGTDKPKPARSPMFDSDVEDSPETSTEEEDNSNVTVPNTARDSTPPQSSGRRFLNMVDKLAANKYFQHATEIRYIRRAMEGFSNKEIRLMVTVSSIEGCLVLNIPPPPSDRLWYGFRTVPKISLTAKPALGEKPVNLTYITSLIENKLLREFEKLVVLPNMDDLVISLCPNYPYVF</sequence>
<feature type="compositionally biased region" description="Low complexity" evidence="9">
    <location>
        <begin position="157"/>
        <end position="166"/>
    </location>
</feature>
<feature type="region of interest" description="Disordered" evidence="9">
    <location>
        <begin position="41"/>
        <end position="107"/>
    </location>
</feature>
<dbReference type="PANTHER" id="PTHR13466:SF0">
    <property type="entry name" value="SMP-LTD DOMAIN-CONTAINING PROTEIN"/>
    <property type="match status" value="1"/>
</dbReference>
<evidence type="ECO:0000256" key="8">
    <source>
        <dbReference type="ARBA" id="ARBA00023136"/>
    </source>
</evidence>
<dbReference type="GeneID" id="107218146"/>
<evidence type="ECO:0000256" key="3">
    <source>
        <dbReference type="ARBA" id="ARBA00022692"/>
    </source>
</evidence>
<keyword evidence="4" id="KW-0256">Endoplasmic reticulum</keyword>
<evidence type="ECO:0000259" key="11">
    <source>
        <dbReference type="PROSITE" id="PS51847"/>
    </source>
</evidence>
<dbReference type="Proteomes" id="UP000829291">
    <property type="component" value="Chromosome 2"/>
</dbReference>
<evidence type="ECO:0000256" key="6">
    <source>
        <dbReference type="ARBA" id="ARBA00023055"/>
    </source>
</evidence>
<dbReference type="OrthoDB" id="26740at2759"/>
<keyword evidence="2" id="KW-0813">Transport</keyword>
<dbReference type="AlphaFoldDB" id="A0A6J0B8V5"/>
<dbReference type="RefSeq" id="XP_046587533.1">
    <property type="nucleotide sequence ID" value="XM_046731577.1"/>
</dbReference>
<reference evidence="13" key="1">
    <citation type="submission" date="2025-04" db="UniProtKB">
        <authorList>
            <consortium name="RefSeq"/>
        </authorList>
    </citation>
    <scope>IDENTIFICATION</scope>
    <source>
        <tissue evidence="14">Thorax and Abdomen</tissue>
        <tissue evidence="13">Whole body</tissue>
    </source>
</reference>
<evidence type="ECO:0000259" key="10">
    <source>
        <dbReference type="PROSITE" id="PS50003"/>
    </source>
</evidence>
<evidence type="ECO:0000256" key="1">
    <source>
        <dbReference type="ARBA" id="ARBA00004586"/>
    </source>
</evidence>
<evidence type="ECO:0000313" key="12">
    <source>
        <dbReference type="Proteomes" id="UP000829291"/>
    </source>
</evidence>
<keyword evidence="8" id="KW-0472">Membrane</keyword>
<feature type="compositionally biased region" description="Acidic residues" evidence="9">
    <location>
        <begin position="41"/>
        <end position="50"/>
    </location>
</feature>
<keyword evidence="12" id="KW-1185">Reference proteome</keyword>
<feature type="domain" description="SMP-LTD" evidence="11">
    <location>
        <begin position="598"/>
        <end position="878"/>
    </location>
</feature>
<evidence type="ECO:0000256" key="7">
    <source>
        <dbReference type="ARBA" id="ARBA00023121"/>
    </source>
</evidence>
<feature type="region of interest" description="Disordered" evidence="9">
    <location>
        <begin position="469"/>
        <end position="494"/>
    </location>
</feature>
<keyword evidence="3" id="KW-0812">Transmembrane</keyword>
<dbReference type="GO" id="GO:0005789">
    <property type="term" value="C:endoplasmic reticulum membrane"/>
    <property type="evidence" value="ECO:0007669"/>
    <property type="project" value="UniProtKB-SubCell"/>
</dbReference>
<comment type="subcellular location">
    <subcellularLocation>
        <location evidence="1">Endoplasmic reticulum membrane</location>
    </subcellularLocation>
</comment>
<dbReference type="PANTHER" id="PTHR13466">
    <property type="entry name" value="TEX2 PROTEIN-RELATED"/>
    <property type="match status" value="1"/>
</dbReference>
<proteinExistence type="predicted"/>
<keyword evidence="7" id="KW-0446">Lipid-binding</keyword>
<feature type="region of interest" description="Disordered" evidence="9">
    <location>
        <begin position="704"/>
        <end position="763"/>
    </location>
</feature>
<evidence type="ECO:0000256" key="4">
    <source>
        <dbReference type="ARBA" id="ARBA00022824"/>
    </source>
</evidence>
<feature type="domain" description="PH" evidence="10">
    <location>
        <begin position="420"/>
        <end position="529"/>
    </location>
</feature>
<organism evidence="12 13">
    <name type="scientific">Neodiprion lecontei</name>
    <name type="common">Redheaded pine sawfly</name>
    <dbReference type="NCBI Taxonomy" id="441921"/>
    <lineage>
        <taxon>Eukaryota</taxon>
        <taxon>Metazoa</taxon>
        <taxon>Ecdysozoa</taxon>
        <taxon>Arthropoda</taxon>
        <taxon>Hexapoda</taxon>
        <taxon>Insecta</taxon>
        <taxon>Pterygota</taxon>
        <taxon>Neoptera</taxon>
        <taxon>Endopterygota</taxon>
        <taxon>Hymenoptera</taxon>
        <taxon>Tenthredinoidea</taxon>
        <taxon>Diprionidae</taxon>
        <taxon>Diprioninae</taxon>
        <taxon>Neodiprion</taxon>
    </lineage>
</organism>
<evidence type="ECO:0000256" key="9">
    <source>
        <dbReference type="SAM" id="MobiDB-lite"/>
    </source>
</evidence>
<dbReference type="InterPro" id="IPR031468">
    <property type="entry name" value="SMP_LBD"/>
</dbReference>
<protein>
    <submittedName>
        <fullName evidence="14">Testis-expressed protein 2 isoform X1</fullName>
    </submittedName>
    <submittedName>
        <fullName evidence="13">Testis-expressed sequence 2 protein</fullName>
    </submittedName>
</protein>
<evidence type="ECO:0000313" key="13">
    <source>
        <dbReference type="RefSeq" id="XP_015511405.1"/>
    </source>
</evidence>
<evidence type="ECO:0000256" key="5">
    <source>
        <dbReference type="ARBA" id="ARBA00022989"/>
    </source>
</evidence>
<dbReference type="InterPro" id="IPR001849">
    <property type="entry name" value="PH_domain"/>
</dbReference>
<name>A0A6J0B8V5_NEOLC</name>